<evidence type="ECO:0000313" key="1">
    <source>
        <dbReference type="EMBL" id="KAG7338527.1"/>
    </source>
</evidence>
<proteinExistence type="predicted"/>
<dbReference type="AlphaFoldDB" id="A0A9K3K7U9"/>
<gene>
    <name evidence="1" type="ORF">IV203_014213</name>
</gene>
<dbReference type="Proteomes" id="UP000693970">
    <property type="component" value="Unassembled WGS sequence"/>
</dbReference>
<reference evidence="1" key="2">
    <citation type="submission" date="2021-04" db="EMBL/GenBank/DDBJ databases">
        <authorList>
            <person name="Podell S."/>
        </authorList>
    </citation>
    <scope>NUCLEOTIDE SEQUENCE</scope>
    <source>
        <strain evidence="1">Hildebrandi</strain>
    </source>
</reference>
<reference evidence="1" key="1">
    <citation type="journal article" date="2021" name="Sci. Rep.">
        <title>Diploid genomic architecture of Nitzschia inconspicua, an elite biomass production diatom.</title>
        <authorList>
            <person name="Oliver A."/>
            <person name="Podell S."/>
            <person name="Pinowska A."/>
            <person name="Traller J.C."/>
            <person name="Smith S.R."/>
            <person name="McClure R."/>
            <person name="Beliaev A."/>
            <person name="Bohutskyi P."/>
            <person name="Hill E.A."/>
            <person name="Rabines A."/>
            <person name="Zheng H."/>
            <person name="Allen L.Z."/>
            <person name="Kuo A."/>
            <person name="Grigoriev I.V."/>
            <person name="Allen A.E."/>
            <person name="Hazlebeck D."/>
            <person name="Allen E.E."/>
        </authorList>
    </citation>
    <scope>NUCLEOTIDE SEQUENCE</scope>
    <source>
        <strain evidence="1">Hildebrandi</strain>
    </source>
</reference>
<protein>
    <submittedName>
        <fullName evidence="1">Uncharacterized protein</fullName>
    </submittedName>
</protein>
<name>A0A9K3K7U9_9STRA</name>
<sequence length="237" mass="27303">MISTSLFETSNYTSSKKKDIGSNCNMLSRMMDGLYNRRKKLDLDHHCVIEAAGDCKIAADTKKDSLDGDTAHTTDTFLSLDELGSHVGLTTTPKKRSVRFSPYTTVRRTLSRYSFTKEEMRNCWYQKEEYDHILSSCHRLVTKYEQHMQEKTPFKYCMRGLEHQTAVRGCVRANNRFSALEVVLAAQYENPKDEDAIADCYSSISSICHHWAHCVGLKDQKVAQRYYCLKETQHSQL</sequence>
<dbReference type="OrthoDB" id="55481at2759"/>
<evidence type="ECO:0000313" key="2">
    <source>
        <dbReference type="Proteomes" id="UP000693970"/>
    </source>
</evidence>
<organism evidence="1 2">
    <name type="scientific">Nitzschia inconspicua</name>
    <dbReference type="NCBI Taxonomy" id="303405"/>
    <lineage>
        <taxon>Eukaryota</taxon>
        <taxon>Sar</taxon>
        <taxon>Stramenopiles</taxon>
        <taxon>Ochrophyta</taxon>
        <taxon>Bacillariophyta</taxon>
        <taxon>Bacillariophyceae</taxon>
        <taxon>Bacillariophycidae</taxon>
        <taxon>Bacillariales</taxon>
        <taxon>Bacillariaceae</taxon>
        <taxon>Nitzschia</taxon>
    </lineage>
</organism>
<dbReference type="EMBL" id="JAGRRH010000054">
    <property type="protein sequence ID" value="KAG7338527.1"/>
    <property type="molecule type" value="Genomic_DNA"/>
</dbReference>
<comment type="caution">
    <text evidence="1">The sequence shown here is derived from an EMBL/GenBank/DDBJ whole genome shotgun (WGS) entry which is preliminary data.</text>
</comment>
<accession>A0A9K3K7U9</accession>
<keyword evidence="2" id="KW-1185">Reference proteome</keyword>